<dbReference type="GO" id="GO:0006598">
    <property type="term" value="P:polyamine catabolic process"/>
    <property type="evidence" value="ECO:0007669"/>
    <property type="project" value="TreeGrafter"/>
</dbReference>
<dbReference type="AlphaFoldDB" id="X6L739"/>
<evidence type="ECO:0000313" key="1">
    <source>
        <dbReference type="EMBL" id="ETN97457.1"/>
    </source>
</evidence>
<keyword evidence="2" id="KW-1185">Reference proteome</keyword>
<organism evidence="1 2">
    <name type="scientific">Reticulomyxa filosa</name>
    <dbReference type="NCBI Taxonomy" id="46433"/>
    <lineage>
        <taxon>Eukaryota</taxon>
        <taxon>Sar</taxon>
        <taxon>Rhizaria</taxon>
        <taxon>Retaria</taxon>
        <taxon>Foraminifera</taxon>
        <taxon>Monothalamids</taxon>
        <taxon>Reticulomyxidae</taxon>
        <taxon>Reticulomyxa</taxon>
    </lineage>
</organism>
<protein>
    <submittedName>
        <fullName evidence="1">Gamma-glutamyl-gamma-aminobutyrate hydrolase</fullName>
    </submittedName>
</protein>
<dbReference type="GO" id="GO:0033969">
    <property type="term" value="F:gamma-glutamyl-gamma-aminobutyrate hydrolase activity"/>
    <property type="evidence" value="ECO:0007669"/>
    <property type="project" value="TreeGrafter"/>
</dbReference>
<dbReference type="GO" id="GO:0005829">
    <property type="term" value="C:cytosol"/>
    <property type="evidence" value="ECO:0007669"/>
    <property type="project" value="TreeGrafter"/>
</dbReference>
<dbReference type="OrthoDB" id="1724632at2759"/>
<accession>X6L739</accession>
<keyword evidence="1" id="KW-0378">Hydrolase</keyword>
<dbReference type="Proteomes" id="UP000023152">
    <property type="component" value="Unassembled WGS sequence"/>
</dbReference>
<dbReference type="Gene3D" id="3.40.50.880">
    <property type="match status" value="1"/>
</dbReference>
<dbReference type="InterPro" id="IPR044668">
    <property type="entry name" value="PuuD-like"/>
</dbReference>
<dbReference type="InterPro" id="IPR011697">
    <property type="entry name" value="Peptidase_C26"/>
</dbReference>
<proteinExistence type="predicted"/>
<dbReference type="Pfam" id="PF07722">
    <property type="entry name" value="Peptidase_C26"/>
    <property type="match status" value="1"/>
</dbReference>
<dbReference type="PANTHER" id="PTHR43235:SF1">
    <property type="entry name" value="GLUTAMINE AMIDOTRANSFERASE PB2B2.05-RELATED"/>
    <property type="match status" value="1"/>
</dbReference>
<sequence>MIKNIPVIGITLDHETSTTYSNYPWYALRENYVTSIESLGGIPLLLPYTIGKEGLYLNIIDGLLITGGNFDINPSFYQEEVNSDKVVLKDKRTEFEFNITKQAIERKIPILGVCGGQQLLNVILGGSLIQHIPDYIDSSIQHEQTEPKHLPTHTIEIEEDTFLFNILKKKIYEDKLILNTFIDYAKQRITKNR</sequence>
<name>X6L739_RETFI</name>
<evidence type="ECO:0000313" key="2">
    <source>
        <dbReference type="Proteomes" id="UP000023152"/>
    </source>
</evidence>
<comment type="caution">
    <text evidence="1">The sequence shown here is derived from an EMBL/GenBank/DDBJ whole genome shotgun (WGS) entry which is preliminary data.</text>
</comment>
<dbReference type="PANTHER" id="PTHR43235">
    <property type="entry name" value="GLUTAMINE AMIDOTRANSFERASE PB2B2.05-RELATED"/>
    <property type="match status" value="1"/>
</dbReference>
<dbReference type="InterPro" id="IPR029062">
    <property type="entry name" value="Class_I_gatase-like"/>
</dbReference>
<dbReference type="EMBL" id="ASPP01049656">
    <property type="protein sequence ID" value="ETN97457.1"/>
    <property type="molecule type" value="Genomic_DNA"/>
</dbReference>
<reference evidence="1 2" key="1">
    <citation type="journal article" date="2013" name="Curr. Biol.">
        <title>The Genome of the Foraminiferan Reticulomyxa filosa.</title>
        <authorList>
            <person name="Glockner G."/>
            <person name="Hulsmann N."/>
            <person name="Schleicher M."/>
            <person name="Noegel A.A."/>
            <person name="Eichinger L."/>
            <person name="Gallinger C."/>
            <person name="Pawlowski J."/>
            <person name="Sierra R."/>
            <person name="Euteneuer U."/>
            <person name="Pillet L."/>
            <person name="Moustafa A."/>
            <person name="Platzer M."/>
            <person name="Groth M."/>
            <person name="Szafranski K."/>
            <person name="Schliwa M."/>
        </authorList>
    </citation>
    <scope>NUCLEOTIDE SEQUENCE [LARGE SCALE GENOMIC DNA]</scope>
</reference>
<gene>
    <name evidence="1" type="ORF">RFI_40073</name>
</gene>
<dbReference type="SUPFAM" id="SSF52317">
    <property type="entry name" value="Class I glutamine amidotransferase-like"/>
    <property type="match status" value="1"/>
</dbReference>